<evidence type="ECO:0000313" key="4">
    <source>
        <dbReference type="Proteomes" id="UP001055286"/>
    </source>
</evidence>
<dbReference type="Proteomes" id="UP001055286">
    <property type="component" value="Unassembled WGS sequence"/>
</dbReference>
<feature type="domain" description="TIR" evidence="2">
    <location>
        <begin position="31"/>
        <end position="171"/>
    </location>
</feature>
<dbReference type="Pfam" id="PF13676">
    <property type="entry name" value="TIR_2"/>
    <property type="match status" value="1"/>
</dbReference>
<keyword evidence="4" id="KW-1185">Reference proteome</keyword>
<sequence length="307" mass="33827">MLDDWTQGEAPPAPEAAPRESGHPPGASTVGEIRAFLSYSRQNLVEADQLASVLRKGGIQVCMDRLNIEPGDDWQERISGLILGCEVFVFGIGPASAMSPICDWEINEAERLSKRIFPVRLLNTLDSEIPRRLLRLQIVEMHVPGERIANAAKLLDSIRVDARWTREHTRLLERAESWKRSGRKSGWLGCQSASNRDPGSASKKDPPAGRPRGHRRRDRRRGAGQGERSGVDLVSSLPPVRSRPAPAGFVRCASSAASWRCRSPGYRSGASAGRAAPWSSLRRRTRSAIRQMAGLSSRSLRCVRRAG</sequence>
<dbReference type="EMBL" id="BPQJ01000076">
    <property type="protein sequence ID" value="GJD66717.1"/>
    <property type="molecule type" value="Genomic_DNA"/>
</dbReference>
<evidence type="ECO:0000259" key="2">
    <source>
        <dbReference type="PROSITE" id="PS50104"/>
    </source>
</evidence>
<reference evidence="3" key="1">
    <citation type="journal article" date="2016" name="Front. Microbiol.">
        <title>Genome Sequence of the Piezophilic, Mesophilic Sulfate-Reducing Bacterium Desulfovibrio indicus J2T.</title>
        <authorList>
            <person name="Cao J."/>
            <person name="Maignien L."/>
            <person name="Shao Z."/>
            <person name="Alain K."/>
            <person name="Jebbar M."/>
        </authorList>
    </citation>
    <scope>NUCLEOTIDE SEQUENCE</scope>
    <source>
        <strain evidence="3">JCM 32048</strain>
    </source>
</reference>
<feature type="region of interest" description="Disordered" evidence="1">
    <location>
        <begin position="183"/>
        <end position="246"/>
    </location>
</feature>
<dbReference type="PROSITE" id="PS50104">
    <property type="entry name" value="TIR"/>
    <property type="match status" value="1"/>
</dbReference>
<evidence type="ECO:0000313" key="3">
    <source>
        <dbReference type="EMBL" id="GJD66717.1"/>
    </source>
</evidence>
<feature type="compositionally biased region" description="Low complexity" evidence="1">
    <location>
        <begin position="260"/>
        <end position="280"/>
    </location>
</feature>
<name>A0AA37HIF6_9HYPH</name>
<accession>A0AA37HIF6</accession>
<dbReference type="SUPFAM" id="SSF52200">
    <property type="entry name" value="Toll/Interleukin receptor TIR domain"/>
    <property type="match status" value="1"/>
</dbReference>
<protein>
    <recommendedName>
        <fullName evidence="2">TIR domain-containing protein</fullName>
    </recommendedName>
</protein>
<reference evidence="3" key="2">
    <citation type="submission" date="2021-08" db="EMBL/GenBank/DDBJ databases">
        <authorList>
            <person name="Tani A."/>
            <person name="Ola A."/>
            <person name="Ogura Y."/>
            <person name="Katsura K."/>
            <person name="Hayashi T."/>
        </authorList>
    </citation>
    <scope>NUCLEOTIDE SEQUENCE</scope>
    <source>
        <strain evidence="3">JCM 32048</strain>
    </source>
</reference>
<gene>
    <name evidence="3" type="ORF">MPEAHAMD_6915</name>
</gene>
<feature type="compositionally biased region" description="Basic residues" evidence="1">
    <location>
        <begin position="211"/>
        <end position="222"/>
    </location>
</feature>
<dbReference type="InterPro" id="IPR035897">
    <property type="entry name" value="Toll_tir_struct_dom_sf"/>
</dbReference>
<dbReference type="InterPro" id="IPR000157">
    <property type="entry name" value="TIR_dom"/>
</dbReference>
<comment type="caution">
    <text evidence="3">The sequence shown here is derived from an EMBL/GenBank/DDBJ whole genome shotgun (WGS) entry which is preliminary data.</text>
</comment>
<dbReference type="Gene3D" id="3.40.50.10140">
    <property type="entry name" value="Toll/interleukin-1 receptor homology (TIR) domain"/>
    <property type="match status" value="1"/>
</dbReference>
<dbReference type="GO" id="GO:0007165">
    <property type="term" value="P:signal transduction"/>
    <property type="evidence" value="ECO:0007669"/>
    <property type="project" value="InterPro"/>
</dbReference>
<dbReference type="AlphaFoldDB" id="A0AA37HIF6"/>
<evidence type="ECO:0000256" key="1">
    <source>
        <dbReference type="SAM" id="MobiDB-lite"/>
    </source>
</evidence>
<feature type="region of interest" description="Disordered" evidence="1">
    <location>
        <begin position="260"/>
        <end position="283"/>
    </location>
</feature>
<proteinExistence type="predicted"/>
<organism evidence="3 4">
    <name type="scientific">Methylobacterium frigidaeris</name>
    <dbReference type="NCBI Taxonomy" id="2038277"/>
    <lineage>
        <taxon>Bacteria</taxon>
        <taxon>Pseudomonadati</taxon>
        <taxon>Pseudomonadota</taxon>
        <taxon>Alphaproteobacteria</taxon>
        <taxon>Hyphomicrobiales</taxon>
        <taxon>Methylobacteriaceae</taxon>
        <taxon>Methylobacterium</taxon>
    </lineage>
</organism>
<feature type="region of interest" description="Disordered" evidence="1">
    <location>
        <begin position="1"/>
        <end position="27"/>
    </location>
</feature>